<dbReference type="EMBL" id="LGFG01000162">
    <property type="protein sequence ID" value="KUK22440.1"/>
    <property type="molecule type" value="Genomic_DNA"/>
</dbReference>
<evidence type="ECO:0000256" key="2">
    <source>
        <dbReference type="ARBA" id="ARBA00022729"/>
    </source>
</evidence>
<dbReference type="PANTHER" id="PTHR43649:SF33">
    <property type="entry name" value="POLYGALACTURONAN_RHAMNOGALACTURONAN-BINDING PROTEIN YTCQ"/>
    <property type="match status" value="1"/>
</dbReference>
<keyword evidence="2" id="KW-0732">Signal</keyword>
<sequence length="417" mass="47300">MRKLVVFVALLVGLVLMGLADNTIVIRYAHWNALPPDPYNYVKAFEEKYPNIKVEFIQIPEAEYSQKLRTMALAGNAPDVLCLWEADLADFARAGWIVPLDEYVKQSKELSLDDFIPAVKQLMELQGHLYGLPWCFATEIMYYNKDLFDKAGIPYPNENWTWKDFEEAAKKLTIVENGKVVQYGYDALSFQGLWYSLIGTFGDKIVDEQGRFAIGEGARNFLKWWYDLTNKYKVVAPPQISTSGVVSADLFMAGKAAMAFNGSWMTSVYKDITDFNWDIAPIPKGVRHYSTLHTGFFAINAKSKVKDAAWKFIEFCMSEEGQKLINKAYNNPSARISILKKGYYKMEGPKGPRNWDAIEKTAEFAEWGYTLLPPGLTFDLVKDFNAAILGQISIDDVIKRAIEKAKDILGEDRVAVQ</sequence>
<organism evidence="6 7">
    <name type="scientific">Thermotoga petrophila</name>
    <dbReference type="NCBI Taxonomy" id="93929"/>
    <lineage>
        <taxon>Bacteria</taxon>
        <taxon>Thermotogati</taxon>
        <taxon>Thermotogota</taxon>
        <taxon>Thermotogae</taxon>
        <taxon>Thermotogales</taxon>
        <taxon>Thermotogaceae</taxon>
        <taxon>Thermotoga</taxon>
    </lineage>
</organism>
<dbReference type="Gene3D" id="3.40.190.10">
    <property type="entry name" value="Periplasmic binding protein-like II"/>
    <property type="match status" value="1"/>
</dbReference>
<protein>
    <submittedName>
        <fullName evidence="6">Extracellular solute-binding protein family 1</fullName>
    </submittedName>
</protein>
<evidence type="ECO:0000256" key="1">
    <source>
        <dbReference type="ARBA" id="ARBA00022475"/>
    </source>
</evidence>
<dbReference type="AlphaFoldDB" id="A0A101EQ00"/>
<evidence type="ECO:0000256" key="4">
    <source>
        <dbReference type="ARBA" id="ARBA00023139"/>
    </source>
</evidence>
<keyword evidence="4" id="KW-0564">Palmitate</keyword>
<keyword evidence="1" id="KW-1003">Cell membrane</keyword>
<evidence type="ECO:0000256" key="5">
    <source>
        <dbReference type="ARBA" id="ARBA00023288"/>
    </source>
</evidence>
<dbReference type="SUPFAM" id="SSF53850">
    <property type="entry name" value="Periplasmic binding protein-like II"/>
    <property type="match status" value="1"/>
</dbReference>
<dbReference type="PANTHER" id="PTHR43649">
    <property type="entry name" value="ARABINOSE-BINDING PROTEIN-RELATED"/>
    <property type="match status" value="1"/>
</dbReference>
<dbReference type="PATRIC" id="fig|93930.3.peg.505"/>
<evidence type="ECO:0000313" key="6">
    <source>
        <dbReference type="EMBL" id="KUK22440.1"/>
    </source>
</evidence>
<keyword evidence="5" id="KW-0449">Lipoprotein</keyword>
<comment type="caution">
    <text evidence="6">The sequence shown here is derived from an EMBL/GenBank/DDBJ whole genome shotgun (WGS) entry which is preliminary data.</text>
</comment>
<dbReference type="CDD" id="cd13585">
    <property type="entry name" value="PBP2_TMBP_like"/>
    <property type="match status" value="1"/>
</dbReference>
<dbReference type="InterPro" id="IPR050490">
    <property type="entry name" value="Bact_solute-bd_prot1"/>
</dbReference>
<dbReference type="Pfam" id="PF01547">
    <property type="entry name" value="SBP_bac_1"/>
    <property type="match status" value="1"/>
</dbReference>
<reference evidence="6 7" key="1">
    <citation type="journal article" date="2015" name="MBio">
        <title>Genome-Resolved Metagenomic Analysis Reveals Roles for Candidate Phyla and Other Microbial Community Members in Biogeochemical Transformations in Oil Reservoirs.</title>
        <authorList>
            <person name="Hu P."/>
            <person name="Tom L."/>
            <person name="Singh A."/>
            <person name="Thomas B.C."/>
            <person name="Baker B.J."/>
            <person name="Piceno Y.M."/>
            <person name="Andersen G.L."/>
            <person name="Banfield J.F."/>
        </authorList>
    </citation>
    <scope>NUCLEOTIDE SEQUENCE [LARGE SCALE GENOMIC DNA]</scope>
    <source>
        <strain evidence="6">46_26</strain>
    </source>
</reference>
<evidence type="ECO:0000313" key="7">
    <source>
        <dbReference type="Proteomes" id="UP000058636"/>
    </source>
</evidence>
<dbReference type="InterPro" id="IPR006059">
    <property type="entry name" value="SBP"/>
</dbReference>
<proteinExistence type="predicted"/>
<dbReference type="Proteomes" id="UP000058636">
    <property type="component" value="Unassembled WGS sequence"/>
</dbReference>
<name>A0A101EQ00_9THEM</name>
<accession>A0A101EQ00</accession>
<evidence type="ECO:0000256" key="3">
    <source>
        <dbReference type="ARBA" id="ARBA00023136"/>
    </source>
</evidence>
<gene>
    <name evidence="6" type="ORF">XD57_1460</name>
</gene>
<keyword evidence="3" id="KW-0472">Membrane</keyword>